<dbReference type="RefSeq" id="WP_157748983.1">
    <property type="nucleotide sequence ID" value="NZ_LT607413.1"/>
</dbReference>
<dbReference type="AlphaFoldDB" id="A0A1C4YWT5"/>
<dbReference type="InParanoid" id="A0A1C4YWT5"/>
<sequence length="1212" mass="129506">MRLLAVPVRIDALWLPAQRTVAGPVADFTRLPYRDPVTGRDVHPDQPFLSDGILPAPFEEELTLQAGIHLHWALPDALTRLVHRPQEGVLGRGREAAAQPPRVPDRWLVTRTDPDGRQARWVVESDALTDDSSASVAYPLSPADPPGPSGRPWRRLGRVLPLGAWPGPETDRVARLTALGYGEPTFAAFYPNSASIFGFFDPQSGTRRPAGTRYDLLGWYSSPALDELTATLARPGTGTWAQRVADELGWAAGPEGAPPERMVCFGRLTLAPEGELSLFETRTTETGVYLADSATEALAAHLGAELPGVSADEMEQLLEAIDFADRLETATLDLPERLAEARHTAAFTPVAAGTRWTVRPQDAVPGTDPAALVAAANTANTAGPASTAGSARPAPVGAAPARELADLPPELGDLLVALNATQAAHDGAQAHATGLRQRLFADWHRYLTCAYPPPENRTDYPDPDLAAAYLQREMAALDALLAETGEFPPTGRGDTLAHRLAATREAVEAVVARVNAQLPAGAGYRLQQLPDDSYQVPNEPVVLLTGAEATGSDRYGSDDEHPEGLLPCLMVEAPGAAGALTEAEGVAAAGDLLDTVLAGLTEPHPALRRWTGQPWHPLLLHWEVEFLPAAPGTNLDPTDRNYDPEVVSLNYRLPPGEVELAARPGHRLTERAAVTYSGSTVLSTATRPLLSARILRYLTGGPLARYNEERTAAGLGPLTPEQMTGDPGALLAWCAGQSADPRLGTLAAAYAHLAEHEGSNLAQSLGGFNDALLMRRLTRQLPVLDPLGFPSGQLLAEQVRDRVGEQNRQAPVPLADFNPLRAGCLRLLRLRVVDSFGVGHDLSVDQPAATTRLRVPDRPGWIALPPRAAQPARLRLRLLDAEHPGRPVSGLVESSPVCGWLLPDLLDDGLRVHAGGGEWLGSLLPDPDPDRPALARWLAAPTGGVPAVEQITNPGLRAVVDRLRGYGADRLGELLGSLLDALDAVDEEGEGGHQVRSRLTGRPIAVLRLTLGLDLLGPPAIHQDWNVFRQDLGRTGRETNGFPLVRFPVRLGAYGRLTDGVLGYWRHEPDGSLGTEYHDVPTMAAAGTDPPVRLAFGLPEETLTVLLEPAGGLHATTGILPTVSVRLDPAHHHDALARLETGFLAAPVLTDAAGVGLVLPATEPGRRWTWRERAGAVWTETEDPPAPNPGFPTDLTLREGWLALPTPTAPTR</sequence>
<accession>A0A1C4YWT5</accession>
<dbReference type="Proteomes" id="UP000198253">
    <property type="component" value="Chromosome I"/>
</dbReference>
<name>A0A1C4YWT5_MICEC</name>
<proteinExistence type="predicted"/>
<evidence type="ECO:0000256" key="1">
    <source>
        <dbReference type="SAM" id="MobiDB-lite"/>
    </source>
</evidence>
<protein>
    <submittedName>
        <fullName evidence="2">Uncharacterized protein</fullName>
    </submittedName>
</protein>
<keyword evidence="3" id="KW-1185">Reference proteome</keyword>
<reference evidence="3" key="1">
    <citation type="submission" date="2016-06" db="EMBL/GenBank/DDBJ databases">
        <authorList>
            <person name="Varghese N."/>
            <person name="Submissions Spin"/>
        </authorList>
    </citation>
    <scope>NUCLEOTIDE SEQUENCE [LARGE SCALE GENOMIC DNA]</scope>
    <source>
        <strain evidence="3">DSM 43816</strain>
    </source>
</reference>
<gene>
    <name evidence="2" type="ORF">GA0070618_4490</name>
</gene>
<evidence type="ECO:0000313" key="2">
    <source>
        <dbReference type="EMBL" id="SCF25168.1"/>
    </source>
</evidence>
<feature type="region of interest" description="Disordered" evidence="1">
    <location>
        <begin position="133"/>
        <end position="152"/>
    </location>
</feature>
<organism evidence="2 3">
    <name type="scientific">Micromonospora echinospora</name>
    <name type="common">Micromonospora purpurea</name>
    <dbReference type="NCBI Taxonomy" id="1877"/>
    <lineage>
        <taxon>Bacteria</taxon>
        <taxon>Bacillati</taxon>
        <taxon>Actinomycetota</taxon>
        <taxon>Actinomycetes</taxon>
        <taxon>Micromonosporales</taxon>
        <taxon>Micromonosporaceae</taxon>
        <taxon>Micromonospora</taxon>
    </lineage>
</organism>
<evidence type="ECO:0000313" key="3">
    <source>
        <dbReference type="Proteomes" id="UP000198253"/>
    </source>
</evidence>
<dbReference type="EMBL" id="LT607413">
    <property type="protein sequence ID" value="SCF25168.1"/>
    <property type="molecule type" value="Genomic_DNA"/>
</dbReference>